<dbReference type="eggNOG" id="COG2207">
    <property type="taxonomic scope" value="Bacteria"/>
</dbReference>
<dbReference type="GO" id="GO:0003700">
    <property type="term" value="F:DNA-binding transcription factor activity"/>
    <property type="evidence" value="ECO:0007669"/>
    <property type="project" value="InterPro"/>
</dbReference>
<dbReference type="InterPro" id="IPR009057">
    <property type="entry name" value="Homeodomain-like_sf"/>
</dbReference>
<dbReference type="OrthoDB" id="247151at2"/>
<protein>
    <submittedName>
        <fullName evidence="5">Transcriptional regulator, AraC family</fullName>
    </submittedName>
</protein>
<dbReference type="PRINTS" id="PR00032">
    <property type="entry name" value="HTHARAC"/>
</dbReference>
<evidence type="ECO:0000256" key="3">
    <source>
        <dbReference type="ARBA" id="ARBA00023163"/>
    </source>
</evidence>
<keyword evidence="2" id="KW-0238">DNA-binding</keyword>
<dbReference type="InterPro" id="IPR018060">
    <property type="entry name" value="HTH_AraC"/>
</dbReference>
<name>Q03DV2_PEDPA</name>
<dbReference type="AlphaFoldDB" id="Q03DV2"/>
<sequence length="384" mass="44114">MQLTAMIKVMDLLYQEYLIPMVIFDEEDTPLYPKMNISTSLFNNQTDSKVTLFKKSDYLFATFNIKNINGPTYHFLLGPCGITGTTATTYKMRKEIFYSNIHYAKETLGNFISFLELIYPIMTGDILLQSDITWHDASVPNDPISDTTSFVQNLYERRVKGTTLDAYQMELHYIECIKKKQPEKIKYLLKKLAENREENLSTNEIESLKLKFAALTAILTRISIEQGVPINQAFSLSDTLIQGLASVHSFEAWIEHVQIATNSFIGIQEEATKISQSPLIKKIINHIDDHLYEKVTLDTLASVTNKNKAYLSTQFKKETGLTIHQYIQTKKIEEAKHLLLFTEQQLFEISALLSFASQSHFIKVFKQITGTTPKEYRSKHFNTI</sequence>
<dbReference type="STRING" id="278197.PEPE_1599"/>
<evidence type="ECO:0000256" key="2">
    <source>
        <dbReference type="ARBA" id="ARBA00023125"/>
    </source>
</evidence>
<evidence type="ECO:0000256" key="1">
    <source>
        <dbReference type="ARBA" id="ARBA00023015"/>
    </source>
</evidence>
<reference evidence="5 6" key="1">
    <citation type="journal article" date="2006" name="Proc. Natl. Acad. Sci. U.S.A.">
        <title>Comparative genomics of the lactic acid bacteria.</title>
        <authorList>
            <person name="Makarova K."/>
            <person name="Slesarev A."/>
            <person name="Wolf Y."/>
            <person name="Sorokin A."/>
            <person name="Mirkin B."/>
            <person name="Koonin E."/>
            <person name="Pavlov A."/>
            <person name="Pavlova N."/>
            <person name="Karamychev V."/>
            <person name="Polouchine N."/>
            <person name="Shakhova V."/>
            <person name="Grigoriev I."/>
            <person name="Lou Y."/>
            <person name="Rohksar D."/>
            <person name="Lucas S."/>
            <person name="Huang K."/>
            <person name="Goodstein D.M."/>
            <person name="Hawkins T."/>
            <person name="Plengvidhya V."/>
            <person name="Welker D."/>
            <person name="Hughes J."/>
            <person name="Goh Y."/>
            <person name="Benson A."/>
            <person name="Baldwin K."/>
            <person name="Lee J.H."/>
            <person name="Diaz-Muniz I."/>
            <person name="Dosti B."/>
            <person name="Smeianov V."/>
            <person name="Wechter W."/>
            <person name="Barabote R."/>
            <person name="Lorca G."/>
            <person name="Altermann E."/>
            <person name="Barrangou R."/>
            <person name="Ganesan B."/>
            <person name="Xie Y."/>
            <person name="Rawsthorne H."/>
            <person name="Tamir D."/>
            <person name="Parker C."/>
            <person name="Breidt F."/>
            <person name="Broadbent J."/>
            <person name="Hutkins R."/>
            <person name="O'Sullivan D."/>
            <person name="Steele J."/>
            <person name="Unlu G."/>
            <person name="Saier M."/>
            <person name="Klaenhammer T."/>
            <person name="Richardson P."/>
            <person name="Kozyavkin S."/>
            <person name="Weimer B."/>
            <person name="Mills D."/>
        </authorList>
    </citation>
    <scope>NUCLEOTIDE SEQUENCE [LARGE SCALE GENOMIC DNA]</scope>
    <source>
        <strain evidence="6">ATCC 25745 / CCUG 21536 / LMG 10740 / 183-1w</strain>
    </source>
</reference>
<dbReference type="PANTHER" id="PTHR43280">
    <property type="entry name" value="ARAC-FAMILY TRANSCRIPTIONAL REGULATOR"/>
    <property type="match status" value="1"/>
</dbReference>
<keyword evidence="1" id="KW-0805">Transcription regulation</keyword>
<evidence type="ECO:0000313" key="5">
    <source>
        <dbReference type="EMBL" id="ABJ68620.1"/>
    </source>
</evidence>
<dbReference type="RefSeq" id="WP_011673750.1">
    <property type="nucleotide sequence ID" value="NC_008525.1"/>
</dbReference>
<dbReference type="HOGENOM" id="CLU_036605_6_1_9"/>
<evidence type="ECO:0000259" key="4">
    <source>
        <dbReference type="PROSITE" id="PS01124"/>
    </source>
</evidence>
<gene>
    <name evidence="5" type="ordered locus">PEPE_1599</name>
</gene>
<keyword evidence="3" id="KW-0804">Transcription</keyword>
<evidence type="ECO:0000313" key="6">
    <source>
        <dbReference type="Proteomes" id="UP000000773"/>
    </source>
</evidence>
<proteinExistence type="predicted"/>
<dbReference type="EMBL" id="CP000422">
    <property type="protein sequence ID" value="ABJ68620.1"/>
    <property type="molecule type" value="Genomic_DNA"/>
</dbReference>
<dbReference type="SMR" id="Q03DV2"/>
<feature type="domain" description="HTH araC/xylS-type" evidence="4">
    <location>
        <begin position="281"/>
        <end position="379"/>
    </location>
</feature>
<dbReference type="InterPro" id="IPR020449">
    <property type="entry name" value="Tscrpt_reg_AraC-type_HTH"/>
</dbReference>
<dbReference type="PROSITE" id="PS01124">
    <property type="entry name" value="HTH_ARAC_FAMILY_2"/>
    <property type="match status" value="1"/>
</dbReference>
<dbReference type="Proteomes" id="UP000000773">
    <property type="component" value="Chromosome"/>
</dbReference>
<accession>Q03DV2</accession>
<organism evidence="5 6">
    <name type="scientific">Pediococcus pentosaceus (strain ATCC 25745 / CCUG 21536 / LMG 10740 / 183-1w)</name>
    <dbReference type="NCBI Taxonomy" id="278197"/>
    <lineage>
        <taxon>Bacteria</taxon>
        <taxon>Bacillati</taxon>
        <taxon>Bacillota</taxon>
        <taxon>Bacilli</taxon>
        <taxon>Lactobacillales</taxon>
        <taxon>Lactobacillaceae</taxon>
        <taxon>Pediococcus</taxon>
    </lineage>
</organism>
<dbReference type="Gene3D" id="1.10.10.60">
    <property type="entry name" value="Homeodomain-like"/>
    <property type="match status" value="2"/>
</dbReference>
<dbReference type="SUPFAM" id="SSF46689">
    <property type="entry name" value="Homeodomain-like"/>
    <property type="match status" value="2"/>
</dbReference>
<dbReference type="SMART" id="SM00342">
    <property type="entry name" value="HTH_ARAC"/>
    <property type="match status" value="1"/>
</dbReference>
<dbReference type="GO" id="GO:0043565">
    <property type="term" value="F:sequence-specific DNA binding"/>
    <property type="evidence" value="ECO:0007669"/>
    <property type="project" value="InterPro"/>
</dbReference>
<dbReference type="PANTHER" id="PTHR43280:SF34">
    <property type="entry name" value="ARAC-FAMILY TRANSCRIPTIONAL REGULATOR"/>
    <property type="match status" value="1"/>
</dbReference>
<dbReference type="GeneID" id="33062198"/>
<dbReference type="Pfam" id="PF12833">
    <property type="entry name" value="HTH_18"/>
    <property type="match status" value="1"/>
</dbReference>
<dbReference type="KEGG" id="ppe:PEPE_1599"/>